<keyword evidence="3" id="KW-1185">Reference proteome</keyword>
<organism evidence="2">
    <name type="scientific">Triticum aestivum</name>
    <name type="common">Wheat</name>
    <dbReference type="NCBI Taxonomy" id="4565"/>
    <lineage>
        <taxon>Eukaryota</taxon>
        <taxon>Viridiplantae</taxon>
        <taxon>Streptophyta</taxon>
        <taxon>Embryophyta</taxon>
        <taxon>Tracheophyta</taxon>
        <taxon>Spermatophyta</taxon>
        <taxon>Magnoliopsida</taxon>
        <taxon>Liliopsida</taxon>
        <taxon>Poales</taxon>
        <taxon>Poaceae</taxon>
        <taxon>BOP clade</taxon>
        <taxon>Pooideae</taxon>
        <taxon>Triticodae</taxon>
        <taxon>Triticeae</taxon>
        <taxon>Triticinae</taxon>
        <taxon>Triticum</taxon>
    </lineage>
</organism>
<dbReference type="Gramene" id="TraesCS3B02G445600.1">
    <property type="protein sequence ID" value="TraesCS3B02G445600.1"/>
    <property type="gene ID" value="TraesCS3B02G445600"/>
</dbReference>
<dbReference type="Gramene" id="TraesCS3B03G1100500.1">
    <property type="protein sequence ID" value="TraesCS3B03G1100500.1.CDS"/>
    <property type="gene ID" value="TraesCS3B03G1100500"/>
</dbReference>
<dbReference type="AlphaFoldDB" id="A0A3B6FYG1"/>
<dbReference type="EnsemblPlants" id="TraesCS3B02G445600.1">
    <property type="protein sequence ID" value="TraesCS3B02G445600.1"/>
    <property type="gene ID" value="TraesCS3B02G445600"/>
</dbReference>
<reference evidence="2" key="1">
    <citation type="submission" date="2018-08" db="EMBL/GenBank/DDBJ databases">
        <authorList>
            <person name="Rossello M."/>
        </authorList>
    </citation>
    <scope>NUCLEOTIDE SEQUENCE [LARGE SCALE GENOMIC DNA]</scope>
    <source>
        <strain evidence="2">cv. Chinese Spring</strain>
    </source>
</reference>
<evidence type="ECO:0000313" key="2">
    <source>
        <dbReference type="EnsemblPlants" id="TraesCS3B02G445600.1"/>
    </source>
</evidence>
<feature type="region of interest" description="Disordered" evidence="1">
    <location>
        <begin position="164"/>
        <end position="192"/>
    </location>
</feature>
<evidence type="ECO:0000313" key="3">
    <source>
        <dbReference type="Proteomes" id="UP000019116"/>
    </source>
</evidence>
<feature type="compositionally biased region" description="Pro residues" evidence="1">
    <location>
        <begin position="181"/>
        <end position="192"/>
    </location>
</feature>
<evidence type="ECO:0000256" key="1">
    <source>
        <dbReference type="SAM" id="MobiDB-lite"/>
    </source>
</evidence>
<protein>
    <submittedName>
        <fullName evidence="2">Uncharacterized protein</fullName>
    </submittedName>
</protein>
<dbReference type="Proteomes" id="UP000019116">
    <property type="component" value="Chromosome 3B"/>
</dbReference>
<sequence length="192" mass="21424">MASHVHPADADRFDVSVPMRMISPGTRIDWDREEHRRCIAACLVKGTYVLENDRTLCRIEPKALAPAWWKSFHFDLVDVLTDRSFMHRRDQFIFGAIFEHVAPAPRHPSAPRYIVAFRGTMPLHPKAVHDFCLDFKVIFNTLPDSKRCKRARLGVESLLATIPADRAGPGEGQGGAAAPGPQNPGAPPIVRL</sequence>
<dbReference type="PANTHER" id="PTHR31479:SF41">
    <property type="entry name" value="FUNGAL LIPASE-LIKE DOMAIN-CONTAINING PROTEIN"/>
    <property type="match status" value="1"/>
</dbReference>
<dbReference type="PANTHER" id="PTHR31479">
    <property type="entry name" value="ALPHA/BETA-HYDROLASES SUPERFAMILY PROTEIN"/>
    <property type="match status" value="1"/>
</dbReference>
<reference evidence="2" key="2">
    <citation type="submission" date="2018-10" db="UniProtKB">
        <authorList>
            <consortium name="EnsemblPlants"/>
        </authorList>
    </citation>
    <scope>IDENTIFICATION</scope>
</reference>
<accession>A0A3B6FYG1</accession>
<name>A0A3B6FYG1_WHEAT</name>
<dbReference type="OrthoDB" id="1707188at2759"/>
<proteinExistence type="predicted"/>